<sequence length="212" mass="24648">MESNAAFELRQKVAVYIDGFNLYYGIKSLNKARLKWLDVYLLAQNFMKPNMHLTSVNYFTSRIKGTKKEAILRQQVYLAALKVHSPELFIEYGKFLSKDIKCPHCDCYSERFEEKRTDVNIACRMLSDIYKNKMDTIILVSGDSDFYMPVKIARELNKHVIVAMPPKRKSKDLENTANNCFSINETMLRKALLPQTIQDSKGHKITQPVHWT</sequence>
<dbReference type="Pfam" id="PF01936">
    <property type="entry name" value="NYN"/>
    <property type="match status" value="1"/>
</dbReference>
<keyword evidence="3" id="KW-1185">Reference proteome</keyword>
<dbReference type="InterPro" id="IPR021139">
    <property type="entry name" value="NYN"/>
</dbReference>
<evidence type="ECO:0000259" key="1">
    <source>
        <dbReference type="Pfam" id="PF01936"/>
    </source>
</evidence>
<dbReference type="EMBL" id="CP123443">
    <property type="protein sequence ID" value="WGK69439.1"/>
    <property type="molecule type" value="Genomic_DNA"/>
</dbReference>
<accession>A0ABY8MHH7</accession>
<proteinExistence type="predicted"/>
<name>A0ABY8MHH7_9SPIO</name>
<reference evidence="2 3" key="1">
    <citation type="submission" date="2023-04" db="EMBL/GenBank/DDBJ databases">
        <title>Spirochaete genome identified in red abalone sample constitutes a novel genus.</title>
        <authorList>
            <person name="Sharma S.P."/>
            <person name="Purcell C.M."/>
            <person name="Hyde J.R."/>
            <person name="Severin A.J."/>
        </authorList>
    </citation>
    <scope>NUCLEOTIDE SEQUENCE [LARGE SCALE GENOMIC DNA]</scope>
    <source>
        <strain evidence="2 3">SP-2023</strain>
    </source>
</reference>
<gene>
    <name evidence="2" type="ORF">P0082_00865</name>
</gene>
<dbReference type="Proteomes" id="UP001228690">
    <property type="component" value="Chromosome"/>
</dbReference>
<dbReference type="RefSeq" id="WP_326927622.1">
    <property type="nucleotide sequence ID" value="NZ_CP123443.1"/>
</dbReference>
<dbReference type="CDD" id="cd18722">
    <property type="entry name" value="PIN_NicB-like"/>
    <property type="match status" value="1"/>
</dbReference>
<feature type="domain" description="NYN" evidence="1">
    <location>
        <begin position="12"/>
        <end position="183"/>
    </location>
</feature>
<dbReference type="InterPro" id="IPR047140">
    <property type="entry name" value="LabA"/>
</dbReference>
<dbReference type="PANTHER" id="PTHR35458">
    <property type="entry name" value="SLR0755 PROTEIN"/>
    <property type="match status" value="1"/>
</dbReference>
<dbReference type="Gene3D" id="3.40.50.1010">
    <property type="entry name" value="5'-nuclease"/>
    <property type="match status" value="1"/>
</dbReference>
<evidence type="ECO:0000313" key="2">
    <source>
        <dbReference type="EMBL" id="WGK69439.1"/>
    </source>
</evidence>
<dbReference type="PANTHER" id="PTHR35458:SF8">
    <property type="entry name" value="SLR0650 PROTEIN"/>
    <property type="match status" value="1"/>
</dbReference>
<protein>
    <submittedName>
        <fullName evidence="2">NYN domain-containing protein</fullName>
    </submittedName>
</protein>
<evidence type="ECO:0000313" key="3">
    <source>
        <dbReference type="Proteomes" id="UP001228690"/>
    </source>
</evidence>
<organism evidence="2 3">
    <name type="scientific">Candidatus Haliotispira prima</name>
    <dbReference type="NCBI Taxonomy" id="3034016"/>
    <lineage>
        <taxon>Bacteria</taxon>
        <taxon>Pseudomonadati</taxon>
        <taxon>Spirochaetota</taxon>
        <taxon>Spirochaetia</taxon>
        <taxon>Spirochaetales</taxon>
        <taxon>Spirochaetaceae</taxon>
        <taxon>Candidatus Haliotispira</taxon>
    </lineage>
</organism>